<dbReference type="GO" id="GO:0016491">
    <property type="term" value="F:oxidoreductase activity"/>
    <property type="evidence" value="ECO:0007669"/>
    <property type="project" value="InterPro"/>
</dbReference>
<dbReference type="EMBL" id="CDGG01000001">
    <property type="protein sequence ID" value="CEI83812.1"/>
    <property type="molecule type" value="Genomic_DNA"/>
</dbReference>
<dbReference type="PRINTS" id="PR00069">
    <property type="entry name" value="ALDKETRDTASE"/>
</dbReference>
<dbReference type="InterPro" id="IPR053135">
    <property type="entry name" value="AKR2_Oxidoreductase"/>
</dbReference>
<dbReference type="Gene3D" id="3.20.20.100">
    <property type="entry name" value="NADP-dependent oxidoreductase domain"/>
    <property type="match status" value="1"/>
</dbReference>
<dbReference type="STRING" id="545501.BN997_03733"/>
<protein>
    <submittedName>
        <fullName evidence="2">General stress protein 69</fullName>
    </submittedName>
</protein>
<evidence type="ECO:0000259" key="1">
    <source>
        <dbReference type="Pfam" id="PF00248"/>
    </source>
</evidence>
<dbReference type="OrthoDB" id="9773828at2"/>
<name>A0A0A1MWQ5_9BACI</name>
<evidence type="ECO:0000313" key="2">
    <source>
        <dbReference type="EMBL" id="CEI83812.1"/>
    </source>
</evidence>
<keyword evidence="3" id="KW-1185">Reference proteome</keyword>
<evidence type="ECO:0000313" key="3">
    <source>
        <dbReference type="Proteomes" id="UP000040453"/>
    </source>
</evidence>
<dbReference type="AlphaFoldDB" id="A0A0A1MWQ5"/>
<dbReference type="Pfam" id="PF00248">
    <property type="entry name" value="Aldo_ket_red"/>
    <property type="match status" value="1"/>
</dbReference>
<organism evidence="2 3">
    <name type="scientific">Oceanobacillus oncorhynchi</name>
    <dbReference type="NCBI Taxonomy" id="545501"/>
    <lineage>
        <taxon>Bacteria</taxon>
        <taxon>Bacillati</taxon>
        <taxon>Bacillota</taxon>
        <taxon>Bacilli</taxon>
        <taxon>Bacillales</taxon>
        <taxon>Bacillaceae</taxon>
        <taxon>Oceanobacillus</taxon>
    </lineage>
</organism>
<dbReference type="InterPro" id="IPR023210">
    <property type="entry name" value="NADP_OxRdtase_dom"/>
</dbReference>
<dbReference type="CDD" id="cd19086">
    <property type="entry name" value="AKR_AKR11C1"/>
    <property type="match status" value="1"/>
</dbReference>
<reference evidence="2 3" key="1">
    <citation type="submission" date="2014-11" db="EMBL/GenBank/DDBJ databases">
        <authorList>
            <person name="Urmite Genomes Urmite Genomes"/>
        </authorList>
    </citation>
    <scope>NUCLEOTIDE SEQUENCE [LARGE SCALE GENOMIC DNA]</scope>
    <source>
        <strain evidence="2 3">Oc5</strain>
    </source>
</reference>
<accession>A0A0A1MWQ5</accession>
<dbReference type="RefSeq" id="WP_042534261.1">
    <property type="nucleotide sequence ID" value="NZ_CDGG01000001.1"/>
</dbReference>
<dbReference type="InterPro" id="IPR020471">
    <property type="entry name" value="AKR"/>
</dbReference>
<dbReference type="InterPro" id="IPR036812">
    <property type="entry name" value="NAD(P)_OxRdtase_dom_sf"/>
</dbReference>
<dbReference type="PANTHER" id="PTHR43312">
    <property type="entry name" value="D-THREO-ALDOSE 1-DEHYDROGENASE"/>
    <property type="match status" value="1"/>
</dbReference>
<proteinExistence type="predicted"/>
<feature type="domain" description="NADP-dependent oxidoreductase" evidence="1">
    <location>
        <begin position="16"/>
        <end position="294"/>
    </location>
</feature>
<dbReference type="PANTHER" id="PTHR43312:SF1">
    <property type="entry name" value="NADP-DEPENDENT OXIDOREDUCTASE DOMAIN-CONTAINING PROTEIN"/>
    <property type="match status" value="1"/>
</dbReference>
<dbReference type="SUPFAM" id="SSF51430">
    <property type="entry name" value="NAD(P)-linked oxidoreductase"/>
    <property type="match status" value="1"/>
</dbReference>
<gene>
    <name evidence="2" type="primary">yhdN_6</name>
    <name evidence="2" type="ORF">BN997_03733</name>
</gene>
<dbReference type="Proteomes" id="UP000040453">
    <property type="component" value="Unassembled WGS sequence"/>
</dbReference>
<sequence length="306" mass="34633">MKKRQLGKSDIEISDLTLGCMSLGTNVQQGKKMIDYALDKGINHLDTADLYHFGENEKIVGEAIKHRRSDVVVTTKVGNHFEKGKDDWFWDPSKKYIHKAVRDSLQRLNTDYIDVYMLHGGTLEDPIDETIEAFDELKKDGLIRTYGISSIRPNVVREYAIRSSIDILMTQYSLLDRRPEEAILPIAEENKIGVVARGPLAQGLLSNKADEVLDKKAEDGYLDYSYSELKSLYYELEQALPDSSLQQLAMYYAANHPAITSTVFGASSLEQLEKNIAVHQSINEITDAAYPILQQLSKASQYEQHR</sequence>